<dbReference type="GO" id="GO:0006412">
    <property type="term" value="P:translation"/>
    <property type="evidence" value="ECO:0007669"/>
    <property type="project" value="InterPro"/>
</dbReference>
<dbReference type="Gene3D" id="1.10.1200.60">
    <property type="match status" value="1"/>
</dbReference>
<sequence>MIKVRAQRKRLKISRDRQEISNASFWELYKMSSSGGIRSVKHLIELIAERKSEN</sequence>
<organism evidence="2">
    <name type="scientific">uncultured marine thaumarchaeote AD1000_33_G09</name>
    <dbReference type="NCBI Taxonomy" id="1455909"/>
    <lineage>
        <taxon>Archaea</taxon>
        <taxon>Nitrososphaerota</taxon>
        <taxon>environmental samples</taxon>
    </lineage>
</organism>
<evidence type="ECO:0000313" key="2">
    <source>
        <dbReference type="EMBL" id="AIE93355.1"/>
    </source>
</evidence>
<dbReference type="Pfam" id="PF25476">
    <property type="entry name" value="Ribosomal_L19e_C"/>
    <property type="match status" value="1"/>
</dbReference>
<dbReference type="AlphaFoldDB" id="A0A075FNY9"/>
<reference evidence="2" key="1">
    <citation type="journal article" date="2014" name="Genome Biol. Evol.">
        <title>Pangenome evidence for extensive interdomain horizontal transfer affecting lineage core and shell genes in uncultured planktonic thaumarchaeota and euryarchaeota.</title>
        <authorList>
            <person name="Deschamps P."/>
            <person name="Zivanovic Y."/>
            <person name="Moreira D."/>
            <person name="Rodriguez-Valera F."/>
            <person name="Lopez-Garcia P."/>
        </authorList>
    </citation>
    <scope>NUCLEOTIDE SEQUENCE</scope>
</reference>
<dbReference type="InterPro" id="IPR057260">
    <property type="entry name" value="Ribosomal_L19e_C"/>
</dbReference>
<protein>
    <recommendedName>
        <fullName evidence="1">Ribosomal protein L19e C-terminal domain-containing protein</fullName>
    </recommendedName>
</protein>
<dbReference type="GO" id="GO:0005840">
    <property type="term" value="C:ribosome"/>
    <property type="evidence" value="ECO:0007669"/>
    <property type="project" value="InterPro"/>
</dbReference>
<feature type="domain" description="Ribosomal protein L19e C-terminal" evidence="1">
    <location>
        <begin position="1"/>
        <end position="50"/>
    </location>
</feature>
<dbReference type="SUPFAM" id="SSF48140">
    <property type="entry name" value="Ribosomal protein L19 (L19e)"/>
    <property type="match status" value="1"/>
</dbReference>
<dbReference type="InterPro" id="IPR035970">
    <property type="entry name" value="60S_ribosomal_eL19_sf"/>
</dbReference>
<dbReference type="GO" id="GO:0003735">
    <property type="term" value="F:structural constituent of ribosome"/>
    <property type="evidence" value="ECO:0007669"/>
    <property type="project" value="InterPro"/>
</dbReference>
<dbReference type="EMBL" id="KF900391">
    <property type="protein sequence ID" value="AIE93355.1"/>
    <property type="molecule type" value="Genomic_DNA"/>
</dbReference>
<evidence type="ECO:0000259" key="1">
    <source>
        <dbReference type="Pfam" id="PF25476"/>
    </source>
</evidence>
<proteinExistence type="predicted"/>
<accession>A0A075FNY9</accession>
<dbReference type="InterPro" id="IPR015974">
    <property type="entry name" value="Ribosomal_eL19_dom3"/>
</dbReference>
<name>A0A075FNY9_9ARCH</name>